<dbReference type="InterPro" id="IPR052894">
    <property type="entry name" value="AsmA-related"/>
</dbReference>
<organism evidence="4 5">
    <name type="scientific">Candidatus Pullibacteroides excrementavium</name>
    <dbReference type="NCBI Taxonomy" id="2840905"/>
    <lineage>
        <taxon>Bacteria</taxon>
        <taxon>Pseudomonadati</taxon>
        <taxon>Bacteroidota</taxon>
        <taxon>Bacteroidia</taxon>
        <taxon>Bacteroidales</taxon>
        <taxon>Candidatus Pullibacteroides</taxon>
    </lineage>
</organism>
<feature type="region of interest" description="Disordered" evidence="1">
    <location>
        <begin position="571"/>
        <end position="611"/>
    </location>
</feature>
<reference evidence="4" key="2">
    <citation type="journal article" date="2021" name="PeerJ">
        <title>Extensive microbial diversity within the chicken gut microbiome revealed by metagenomics and culture.</title>
        <authorList>
            <person name="Gilroy R."/>
            <person name="Ravi A."/>
            <person name="Getino M."/>
            <person name="Pursley I."/>
            <person name="Horton D.L."/>
            <person name="Alikhan N.F."/>
            <person name="Baker D."/>
            <person name="Gharbi K."/>
            <person name="Hall N."/>
            <person name="Watson M."/>
            <person name="Adriaenssens E.M."/>
            <person name="Foster-Nyarko E."/>
            <person name="Jarju S."/>
            <person name="Secka A."/>
            <person name="Antonio M."/>
            <person name="Oren A."/>
            <person name="Chaudhuri R.R."/>
            <person name="La Ragione R."/>
            <person name="Hildebrand F."/>
            <person name="Pallen M.J."/>
        </authorList>
    </citation>
    <scope>NUCLEOTIDE SEQUENCE</scope>
    <source>
        <strain evidence="4">2889</strain>
    </source>
</reference>
<evidence type="ECO:0000259" key="3">
    <source>
        <dbReference type="Pfam" id="PF05170"/>
    </source>
</evidence>
<keyword evidence="2" id="KW-0472">Membrane</keyword>
<proteinExistence type="predicted"/>
<dbReference type="PANTHER" id="PTHR30441">
    <property type="entry name" value="DUF748 DOMAIN-CONTAINING PROTEIN"/>
    <property type="match status" value="1"/>
</dbReference>
<name>A0A9D9DW67_9BACT</name>
<feature type="compositionally biased region" description="Basic and acidic residues" evidence="1">
    <location>
        <begin position="571"/>
        <end position="594"/>
    </location>
</feature>
<accession>A0A9D9DW67</accession>
<evidence type="ECO:0000313" key="4">
    <source>
        <dbReference type="EMBL" id="MBO8432404.1"/>
    </source>
</evidence>
<sequence length="972" mass="111309">MDREILITEAVLGKKAPFDAGNSSGQEQAPLPRKRRKKRLPWPFRILFWMIGILLFLSAAASLYLYVQRDEIKRLIVDGVNSQLQSPVQVQDVQLGIWQHWPMVSVTFKEVRGSSTLESDDEPLFYAQTLSLSFNLKDLYHKQYIVREIVVSGGDFNLKHYGKGENNYKIWKTRENPDQNLRFQLRRILFRNTLVRYRDLPAQHDFQVLFKNVTARGELYTKGQEFDLEGAVDVHSMKAGGFVFLARKKARLDIRLSNNQKSKEFVLDKGLVSIEDTKFGTRGLVRYGKKSPYLEFHFRSRSMQVDHALSLLPAESRKMFDAYRFKGNIAFEMEIKGDYTQSPLTLSAGFDYTQGVAMHRKSGIKAENLHLKGTFRNGGRQGWSHSRLDLEKLEATFPSGKLSGRFALHDFQSPEVLYQGNLALDIADLQQFAGIWPDVRLQGRLQGNLYFRNRFPSMKPAQWKVEDFNGMEAKGDLEFRSLSLHWPGADRLQVDSLHMDFDSKVLKTRPFVVKASGNEMHLRLFTENYMPYLMLPGQDLILTADLSSPEIDWTYWQAWFAAFSRRAQESGKEKDSVSGDAGRKEDPEKRRMQAEDTVATGGNPSGKPKRGSLRQHLYADVRLDVDRFLLPRMVLSHVKGLMHYTPGHVRVEGLQVDAFQGSFSGRVELGMEDSLWNVGLDGELASVDIGSCFKAFNDFGIKKFGYKNIGGSLSSAIDFSCIWNPARKAVDPASLYLKADMVIKDGVLQDMEALEKLSRFTGENDLQLIHFADLQNEIEIRDEWIQIPRMEIVSDAANFSLSGLHSFDNEVYYEVDIALSDLLSRNRKQRMKVKREEEFGVVEESNGRLRLPLEIKGVLPDVEIKYAFRKAKQGAKERLREQRQQMKEAFEAEYGKKGGGKDKSRLQDLQQRTESGEFVIEAPEDAEMRRQVGQDSTLGKASGLEKPVKRDTLKKKKKYNTEDDFRIEFEDD</sequence>
<feature type="transmembrane region" description="Helical" evidence="2">
    <location>
        <begin position="42"/>
        <end position="67"/>
    </location>
</feature>
<dbReference type="InterPro" id="IPR007844">
    <property type="entry name" value="AsmA"/>
</dbReference>
<evidence type="ECO:0000313" key="5">
    <source>
        <dbReference type="Proteomes" id="UP000823612"/>
    </source>
</evidence>
<feature type="region of interest" description="Disordered" evidence="1">
    <location>
        <begin position="891"/>
        <end position="957"/>
    </location>
</feature>
<keyword evidence="2" id="KW-1133">Transmembrane helix</keyword>
<dbReference type="GO" id="GO:0005886">
    <property type="term" value="C:plasma membrane"/>
    <property type="evidence" value="ECO:0007669"/>
    <property type="project" value="TreeGrafter"/>
</dbReference>
<dbReference type="AlphaFoldDB" id="A0A9D9DW67"/>
<evidence type="ECO:0000256" key="2">
    <source>
        <dbReference type="SAM" id="Phobius"/>
    </source>
</evidence>
<gene>
    <name evidence="4" type="ORF">IAB08_03805</name>
</gene>
<protein>
    <submittedName>
        <fullName evidence="4">AsmA family protein</fullName>
    </submittedName>
</protein>
<dbReference type="PANTHER" id="PTHR30441:SF8">
    <property type="entry name" value="DUF748 DOMAIN-CONTAINING PROTEIN"/>
    <property type="match status" value="1"/>
</dbReference>
<dbReference type="Pfam" id="PF05170">
    <property type="entry name" value="AsmA"/>
    <property type="match status" value="1"/>
</dbReference>
<evidence type="ECO:0000256" key="1">
    <source>
        <dbReference type="SAM" id="MobiDB-lite"/>
    </source>
</evidence>
<keyword evidence="2" id="KW-0812">Transmembrane</keyword>
<reference evidence="4" key="1">
    <citation type="submission" date="2020-10" db="EMBL/GenBank/DDBJ databases">
        <authorList>
            <person name="Gilroy R."/>
        </authorList>
    </citation>
    <scope>NUCLEOTIDE SEQUENCE</scope>
    <source>
        <strain evidence="4">2889</strain>
    </source>
</reference>
<feature type="compositionally biased region" description="Basic and acidic residues" evidence="1">
    <location>
        <begin position="891"/>
        <end position="906"/>
    </location>
</feature>
<dbReference type="GO" id="GO:0090313">
    <property type="term" value="P:regulation of protein targeting to membrane"/>
    <property type="evidence" value="ECO:0007669"/>
    <property type="project" value="TreeGrafter"/>
</dbReference>
<dbReference type="Proteomes" id="UP000823612">
    <property type="component" value="Unassembled WGS sequence"/>
</dbReference>
<feature type="domain" description="AsmA" evidence="3">
    <location>
        <begin position="45"/>
        <end position="253"/>
    </location>
</feature>
<dbReference type="EMBL" id="JADIMZ010000056">
    <property type="protein sequence ID" value="MBO8432404.1"/>
    <property type="molecule type" value="Genomic_DNA"/>
</dbReference>
<comment type="caution">
    <text evidence="4">The sequence shown here is derived from an EMBL/GenBank/DDBJ whole genome shotgun (WGS) entry which is preliminary data.</text>
</comment>